<dbReference type="AlphaFoldDB" id="A0A0J6SJG0"/>
<evidence type="ECO:0000313" key="2">
    <source>
        <dbReference type="EMBL" id="KMO35420.1"/>
    </source>
</evidence>
<feature type="region of interest" description="Disordered" evidence="1">
    <location>
        <begin position="36"/>
        <end position="60"/>
    </location>
</feature>
<protein>
    <submittedName>
        <fullName evidence="2">Uncharacterized protein</fullName>
    </submittedName>
</protein>
<evidence type="ECO:0000256" key="1">
    <source>
        <dbReference type="SAM" id="MobiDB-lite"/>
    </source>
</evidence>
<evidence type="ECO:0000313" key="3">
    <source>
        <dbReference type="Proteomes" id="UP000036449"/>
    </source>
</evidence>
<keyword evidence="3" id="KW-1185">Reference proteome</keyword>
<proteinExistence type="predicted"/>
<gene>
    <name evidence="2" type="ORF">VQ03_21905</name>
</gene>
<name>A0A0J6SJG0_9HYPH</name>
<comment type="caution">
    <text evidence="2">The sequence shown here is derived from an EMBL/GenBank/DDBJ whole genome shotgun (WGS) entry which is preliminary data.</text>
</comment>
<organism evidence="2 3">
    <name type="scientific">Methylobacterium tarhaniae</name>
    <dbReference type="NCBI Taxonomy" id="1187852"/>
    <lineage>
        <taxon>Bacteria</taxon>
        <taxon>Pseudomonadati</taxon>
        <taxon>Pseudomonadota</taxon>
        <taxon>Alphaproteobacteria</taxon>
        <taxon>Hyphomicrobiales</taxon>
        <taxon>Methylobacteriaceae</taxon>
        <taxon>Methylobacterium</taxon>
    </lineage>
</organism>
<dbReference type="PATRIC" id="fig|1187852.3.peg.1889"/>
<dbReference type="Proteomes" id="UP000036449">
    <property type="component" value="Unassembled WGS sequence"/>
</dbReference>
<sequence>MQASGKARQGAVLTRIVAPRRAVRGEQLAWIAKAARGAAPSAETTGQGAPAGKAGRDRRKAQAPDAWIDLALVARAFLDEAPIEAIPLAAEIARQTIAANRQR</sequence>
<dbReference type="EMBL" id="LABZ01000165">
    <property type="protein sequence ID" value="KMO35420.1"/>
    <property type="molecule type" value="Genomic_DNA"/>
</dbReference>
<dbReference type="RefSeq" id="WP_048453016.1">
    <property type="nucleotide sequence ID" value="NZ_JBNNPJ010000051.1"/>
</dbReference>
<dbReference type="OrthoDB" id="7486157at2"/>
<reference evidence="2 3" key="1">
    <citation type="submission" date="2015-03" db="EMBL/GenBank/DDBJ databases">
        <title>Genome sequencing of Methylobacterium tarhaniae DSM 25844.</title>
        <authorList>
            <person name="Chaudhry V."/>
            <person name="Patil P.B."/>
        </authorList>
    </citation>
    <scope>NUCLEOTIDE SEQUENCE [LARGE SCALE GENOMIC DNA]</scope>
    <source>
        <strain evidence="2 3">DSM 25844</strain>
    </source>
</reference>
<accession>A0A0J6SJG0</accession>